<dbReference type="AlphaFoldDB" id="A0A078KPS8"/>
<organism evidence="1 2">
    <name type="scientific">[Clostridium] cellulosi</name>
    <dbReference type="NCBI Taxonomy" id="29343"/>
    <lineage>
        <taxon>Bacteria</taxon>
        <taxon>Bacillati</taxon>
        <taxon>Bacillota</taxon>
        <taxon>Clostridia</taxon>
        <taxon>Eubacteriales</taxon>
        <taxon>Oscillospiraceae</taxon>
        <taxon>Oscillospiraceae incertae sedis</taxon>
    </lineage>
</organism>
<evidence type="ECO:0000313" key="2">
    <source>
        <dbReference type="Proteomes" id="UP000032431"/>
    </source>
</evidence>
<dbReference type="Pfam" id="PF22612">
    <property type="entry name" value="GH113"/>
    <property type="match status" value="1"/>
</dbReference>
<dbReference type="KEGG" id="ccel:CCDG5_1304"/>
<dbReference type="InterPro" id="IPR017853">
    <property type="entry name" value="GH"/>
</dbReference>
<dbReference type="SUPFAM" id="SSF51445">
    <property type="entry name" value="(Trans)glycosidases"/>
    <property type="match status" value="1"/>
</dbReference>
<dbReference type="EMBL" id="LM995447">
    <property type="protein sequence ID" value="CDZ24418.1"/>
    <property type="molecule type" value="Genomic_DNA"/>
</dbReference>
<dbReference type="Proteomes" id="UP000032431">
    <property type="component" value="Chromosome I"/>
</dbReference>
<protein>
    <submittedName>
        <fullName evidence="1">Uncharacterized protein</fullName>
    </submittedName>
</protein>
<gene>
    <name evidence="1" type="ORF">CCDG5_1304</name>
</gene>
<keyword evidence="2" id="KW-1185">Reference proteome</keyword>
<sequence>MMASSIDFPFVKCVDLCLCAQKGDFASRDTFEKLDTVFEGNDRDTIILPVTAWQENVLSTDIVYSTARTPGDWEIENMIDYIHKKGFRVLFKPMLKLNDGKSCEEIDFSGSAESEALWDKWFKNYAKFIFKMAGLAQRTGCSFFSVGSRFSQSENREKQWRWLIDSVRNIFSGYITYEIPADREENLPWLDALDFLSVHINNTPAQFERIKRLASEYNKPYVLYN</sequence>
<dbReference type="PATRIC" id="fig|29343.3.peg.1373"/>
<dbReference type="HOGENOM" id="CLU_1228163_0_0_9"/>
<evidence type="ECO:0000313" key="1">
    <source>
        <dbReference type="EMBL" id="CDZ24418.1"/>
    </source>
</evidence>
<dbReference type="Gene3D" id="3.20.20.80">
    <property type="entry name" value="Glycosidases"/>
    <property type="match status" value="1"/>
</dbReference>
<dbReference type="OrthoDB" id="1676884at2"/>
<reference evidence="2" key="1">
    <citation type="submission" date="2014-07" db="EMBL/GenBank/DDBJ databases">
        <authorList>
            <person name="Wibberg D."/>
        </authorList>
    </citation>
    <scope>NUCLEOTIDE SEQUENCE [LARGE SCALE GENOMIC DNA]</scope>
    <source>
        <strain evidence="2">DG5</strain>
    </source>
</reference>
<dbReference type="STRING" id="29343.CCDG5_1304"/>
<proteinExistence type="predicted"/>
<dbReference type="InterPro" id="IPR055151">
    <property type="entry name" value="GH113"/>
</dbReference>
<name>A0A078KPS8_9FIRM</name>
<accession>A0A078KPS8</accession>